<sequence length="503" mass="57827">MPEDFQVGQGYPAPSLEELKPFIRFYVNSTKGKLDDKPTVRSTLLFAQRFVPGFYEVTGNEIPSNDSRDLYSWVERDWVDGTIKDITQEKYNFMVADFKRTMVAFWVRDDPFFMRARIGAYAPLAKDKFTKGLRYKHIQIVLCRTMNAPWKIGWRVDQTWVKNNRDAEYHLFGIPIWDQDTPTFAGALHLLALALSDNALLGYSSADDIWEQRIPPGQNEMELKWNKKAEDLCIVRETTATVVSEASITTRQFNEDFRRVMNNADYFKTATIHAVRRALGAVVDEKYSRAQVAQVLTHKTQEIYGQDYVAHITRVDTVNSLLGNKPDTTLADYFQGFGQFNERGLPSELPAERLIKLQYDPTLMEIDREIEVAKACGSAKEIKNLEKRKKNERKKMYTAELKKFQVEWVQKRQEWKILTRGKLSPDVTERTTKKRALCNVMPELGRLVKRMSSDKPLTFDDKLQVTKDLHALSTRDDDVVYLPLGEPVDGCCPASTCGASIDQ</sequence>
<gene>
    <name evidence="1" type="ORF">BJX66DRAFT_345371</name>
</gene>
<dbReference type="InterPro" id="IPR021842">
    <property type="entry name" value="DUF3435"/>
</dbReference>
<reference evidence="1 2" key="1">
    <citation type="submission" date="2024-07" db="EMBL/GenBank/DDBJ databases">
        <title>Section-level genome sequencing and comparative genomics of Aspergillus sections Usti and Cavernicolus.</title>
        <authorList>
            <consortium name="Lawrence Berkeley National Laboratory"/>
            <person name="Nybo J.L."/>
            <person name="Vesth T.C."/>
            <person name="Theobald S."/>
            <person name="Frisvad J.C."/>
            <person name="Larsen T.O."/>
            <person name="Kjaerboelling I."/>
            <person name="Rothschild-Mancinelli K."/>
            <person name="Lyhne E.K."/>
            <person name="Kogle M.E."/>
            <person name="Barry K."/>
            <person name="Clum A."/>
            <person name="Na H."/>
            <person name="Ledsgaard L."/>
            <person name="Lin J."/>
            <person name="Lipzen A."/>
            <person name="Kuo A."/>
            <person name="Riley R."/>
            <person name="Mondo S."/>
            <person name="Labutti K."/>
            <person name="Haridas S."/>
            <person name="Pangalinan J."/>
            <person name="Salamov A.A."/>
            <person name="Simmons B.A."/>
            <person name="Magnuson J.K."/>
            <person name="Chen J."/>
            <person name="Drula E."/>
            <person name="Henrissat B."/>
            <person name="Wiebenga A."/>
            <person name="Lubbers R.J."/>
            <person name="Gomes A.C."/>
            <person name="Makela M.R."/>
            <person name="Stajich J."/>
            <person name="Grigoriev I.V."/>
            <person name="Mortensen U.H."/>
            <person name="De Vries R.P."/>
            <person name="Baker S.E."/>
            <person name="Andersen M.R."/>
        </authorList>
    </citation>
    <scope>NUCLEOTIDE SEQUENCE [LARGE SCALE GENOMIC DNA]</scope>
    <source>
        <strain evidence="1 2">CBS 209.92</strain>
    </source>
</reference>
<proteinExistence type="predicted"/>
<organism evidence="1 2">
    <name type="scientific">Aspergillus keveii</name>
    <dbReference type="NCBI Taxonomy" id="714993"/>
    <lineage>
        <taxon>Eukaryota</taxon>
        <taxon>Fungi</taxon>
        <taxon>Dikarya</taxon>
        <taxon>Ascomycota</taxon>
        <taxon>Pezizomycotina</taxon>
        <taxon>Eurotiomycetes</taxon>
        <taxon>Eurotiomycetidae</taxon>
        <taxon>Eurotiales</taxon>
        <taxon>Aspergillaceae</taxon>
        <taxon>Aspergillus</taxon>
        <taxon>Aspergillus subgen. Nidulantes</taxon>
    </lineage>
</organism>
<keyword evidence="2" id="KW-1185">Reference proteome</keyword>
<accession>A0ABR4FIA4</accession>
<comment type="caution">
    <text evidence="1">The sequence shown here is derived from an EMBL/GenBank/DDBJ whole genome shotgun (WGS) entry which is preliminary data.</text>
</comment>
<evidence type="ECO:0000313" key="1">
    <source>
        <dbReference type="EMBL" id="KAL2782971.1"/>
    </source>
</evidence>
<dbReference type="Pfam" id="PF11917">
    <property type="entry name" value="DUF3435"/>
    <property type="match status" value="1"/>
</dbReference>
<evidence type="ECO:0000313" key="2">
    <source>
        <dbReference type="Proteomes" id="UP001610563"/>
    </source>
</evidence>
<name>A0ABR4FIA4_9EURO</name>
<protein>
    <submittedName>
        <fullName evidence="1">Uncharacterized protein</fullName>
    </submittedName>
</protein>
<dbReference type="PANTHER" id="PTHR37535">
    <property type="entry name" value="FLUG DOMAIN PROTEIN"/>
    <property type="match status" value="1"/>
</dbReference>
<dbReference type="PANTHER" id="PTHR37535:SF3">
    <property type="entry name" value="FLUG DOMAIN-CONTAINING PROTEIN"/>
    <property type="match status" value="1"/>
</dbReference>
<dbReference type="Proteomes" id="UP001610563">
    <property type="component" value="Unassembled WGS sequence"/>
</dbReference>
<dbReference type="EMBL" id="JBFTWV010000289">
    <property type="protein sequence ID" value="KAL2782971.1"/>
    <property type="molecule type" value="Genomic_DNA"/>
</dbReference>